<sequence>MNKTTMRSQIDFLGSIAVRSAKTPKEWHEAIQLSIQLAEELDVMDKKPKMPQFFKLWTDKNYGDICAQLYLLAKVAFSGALSDDNEATLREWINRDPWRYQICVDAIVNGFEVESNE</sequence>
<name>A0A0R1KP85_9LACO</name>
<proteinExistence type="predicted"/>
<evidence type="ECO:0000313" key="1">
    <source>
        <dbReference type="EMBL" id="KRK84920.1"/>
    </source>
</evidence>
<evidence type="ECO:0000313" key="2">
    <source>
        <dbReference type="Proteomes" id="UP000051515"/>
    </source>
</evidence>
<dbReference type="EMBL" id="AZDY01000002">
    <property type="protein sequence ID" value="KRK84920.1"/>
    <property type="molecule type" value="Genomic_DNA"/>
</dbReference>
<organism evidence="1 2">
    <name type="scientific">Companilactobacillus bobalius DSM 19674</name>
    <dbReference type="NCBI Taxonomy" id="1423788"/>
    <lineage>
        <taxon>Bacteria</taxon>
        <taxon>Bacillati</taxon>
        <taxon>Bacillota</taxon>
        <taxon>Bacilli</taxon>
        <taxon>Lactobacillales</taxon>
        <taxon>Lactobacillaceae</taxon>
        <taxon>Companilactobacillus</taxon>
        <taxon>Companilactobacillus bobalius</taxon>
    </lineage>
</organism>
<dbReference type="Proteomes" id="UP000051515">
    <property type="component" value="Unassembled WGS sequence"/>
</dbReference>
<keyword evidence="2" id="KW-1185">Reference proteome</keyword>
<dbReference type="PATRIC" id="fig|1423788.3.peg.1190"/>
<dbReference type="RefSeq" id="WP_056950371.1">
    <property type="nucleotide sequence ID" value="NZ_AZDY01000002.1"/>
</dbReference>
<comment type="caution">
    <text evidence="1">The sequence shown here is derived from an EMBL/GenBank/DDBJ whole genome shotgun (WGS) entry which is preliminary data.</text>
</comment>
<dbReference type="STRING" id="1423788.FC78_GL001159"/>
<accession>A0A0R1KP85</accession>
<dbReference type="OrthoDB" id="2300083at2"/>
<gene>
    <name evidence="1" type="ORF">FC78_GL001159</name>
</gene>
<protein>
    <submittedName>
        <fullName evidence="1">Uncharacterized protein</fullName>
    </submittedName>
</protein>
<reference evidence="1 2" key="1">
    <citation type="journal article" date="2015" name="Genome Announc.">
        <title>Expanding the biotechnology potential of lactobacilli through comparative genomics of 213 strains and associated genera.</title>
        <authorList>
            <person name="Sun Z."/>
            <person name="Harris H.M."/>
            <person name="McCann A."/>
            <person name="Guo C."/>
            <person name="Argimon S."/>
            <person name="Zhang W."/>
            <person name="Yang X."/>
            <person name="Jeffery I.B."/>
            <person name="Cooney J.C."/>
            <person name="Kagawa T.F."/>
            <person name="Liu W."/>
            <person name="Song Y."/>
            <person name="Salvetti E."/>
            <person name="Wrobel A."/>
            <person name="Rasinkangas P."/>
            <person name="Parkhill J."/>
            <person name="Rea M.C."/>
            <person name="O'Sullivan O."/>
            <person name="Ritari J."/>
            <person name="Douillard F.P."/>
            <person name="Paul Ross R."/>
            <person name="Yang R."/>
            <person name="Briner A.E."/>
            <person name="Felis G.E."/>
            <person name="de Vos W.M."/>
            <person name="Barrangou R."/>
            <person name="Klaenhammer T.R."/>
            <person name="Caufield P.W."/>
            <person name="Cui Y."/>
            <person name="Zhang H."/>
            <person name="O'Toole P.W."/>
        </authorList>
    </citation>
    <scope>NUCLEOTIDE SEQUENCE [LARGE SCALE GENOMIC DNA]</scope>
    <source>
        <strain evidence="1 2">DSM 19674</strain>
    </source>
</reference>
<dbReference type="AlphaFoldDB" id="A0A0R1KP85"/>